<gene>
    <name evidence="13" type="primary">LOC111016474</name>
</gene>
<dbReference type="KEGG" id="mcha:111016474"/>
<dbReference type="SUPFAM" id="SSF46689">
    <property type="entry name" value="Homeodomain-like"/>
    <property type="match status" value="1"/>
</dbReference>
<dbReference type="InterPro" id="IPR001005">
    <property type="entry name" value="SANT/Myb"/>
</dbReference>
<dbReference type="OrthoDB" id="118550at2759"/>
<reference evidence="13" key="1">
    <citation type="submission" date="2025-08" db="UniProtKB">
        <authorList>
            <consortium name="RefSeq"/>
        </authorList>
    </citation>
    <scope>IDENTIFICATION</scope>
    <source>
        <strain evidence="13">OHB3-1</strain>
    </source>
</reference>
<dbReference type="PANTHER" id="PTHR44191:SF62">
    <property type="entry name" value="OS04G0341900 PROTEIN"/>
    <property type="match status" value="1"/>
</dbReference>
<dbReference type="InterPro" id="IPR017884">
    <property type="entry name" value="SANT_dom"/>
</dbReference>
<dbReference type="CDD" id="cd00167">
    <property type="entry name" value="SANT"/>
    <property type="match status" value="1"/>
</dbReference>
<proteinExistence type="predicted"/>
<feature type="domain" description="Myb-like" evidence="8">
    <location>
        <begin position="118"/>
        <end position="170"/>
    </location>
</feature>
<dbReference type="GO" id="GO:0005634">
    <property type="term" value="C:nucleus"/>
    <property type="evidence" value="ECO:0007669"/>
    <property type="project" value="UniProtKB-SubCell"/>
</dbReference>
<feature type="compositionally biased region" description="Low complexity" evidence="7">
    <location>
        <begin position="80"/>
        <end position="92"/>
    </location>
</feature>
<dbReference type="Gene3D" id="1.10.10.60">
    <property type="entry name" value="Homeodomain-like"/>
    <property type="match status" value="1"/>
</dbReference>
<dbReference type="InterPro" id="IPR017930">
    <property type="entry name" value="Myb_dom"/>
</dbReference>
<dbReference type="Pfam" id="PF00249">
    <property type="entry name" value="Myb_DNA-binding"/>
    <property type="match status" value="1"/>
</dbReference>
<feature type="domain" description="CCHC-type" evidence="9">
    <location>
        <begin position="3"/>
        <end position="20"/>
    </location>
</feature>
<dbReference type="PANTHER" id="PTHR44191">
    <property type="entry name" value="TRANSCRIPTION FACTOR KUA1"/>
    <property type="match status" value="1"/>
</dbReference>
<dbReference type="NCBIfam" id="TIGR01557">
    <property type="entry name" value="myb_SHAQKYF"/>
    <property type="match status" value="1"/>
</dbReference>
<evidence type="ECO:0000259" key="9">
    <source>
        <dbReference type="PROSITE" id="PS50158"/>
    </source>
</evidence>
<evidence type="ECO:0000256" key="5">
    <source>
        <dbReference type="ARBA" id="ARBA00023242"/>
    </source>
</evidence>
<dbReference type="InterPro" id="IPR009057">
    <property type="entry name" value="Homeodomain-like_sf"/>
</dbReference>
<keyword evidence="4" id="KW-0804">Transcription</keyword>
<keyword evidence="3" id="KW-0238">DNA-binding</keyword>
<evidence type="ECO:0000313" key="13">
    <source>
        <dbReference type="RefSeq" id="XP_022147581.1"/>
    </source>
</evidence>
<dbReference type="PROSITE" id="PS50158">
    <property type="entry name" value="ZF_CCHC"/>
    <property type="match status" value="1"/>
</dbReference>
<sequence length="345" mass="37229">MGRKCSHCGNIGHNSRTCSNFRPSNNNFVAATATSGPPIRLFGVHLDPSSSSSSNYSSSPNHNFAIKKSFSTDCLSLPSSSPPSSSSSFSSSRIHVDADDTKPPINGYLSDGLLTREQDRKKGVPWTEEEHRIFLIGLEKLGRGDWRGISRNYVTTRTPTQVASHAQKYFLRQSTINKKNRRSSLFDMVGRTKACDKTTTTASTTTANFSQCLKLSSNSQELSKNKDDRQLTLPLLDRTTSFGSAYNYMEVINKKLDDQLMADAAAAASSSSGVWIYGLIDDSQLKCSSSPKKPNSYCSSSTNSSAAAGPDLELTLAAPSMASNLEQNSKKAPPGSLLVGPISVT</sequence>
<evidence type="ECO:0000256" key="1">
    <source>
        <dbReference type="ARBA" id="ARBA00004123"/>
    </source>
</evidence>
<dbReference type="SMART" id="SM00717">
    <property type="entry name" value="SANT"/>
    <property type="match status" value="1"/>
</dbReference>
<dbReference type="InterPro" id="IPR001878">
    <property type="entry name" value="Znf_CCHC"/>
</dbReference>
<feature type="domain" description="SANT" evidence="10">
    <location>
        <begin position="126"/>
        <end position="174"/>
    </location>
</feature>
<evidence type="ECO:0000256" key="6">
    <source>
        <dbReference type="PROSITE-ProRule" id="PRU00047"/>
    </source>
</evidence>
<evidence type="ECO:0000259" key="11">
    <source>
        <dbReference type="PROSITE" id="PS51294"/>
    </source>
</evidence>
<dbReference type="GO" id="GO:0009739">
    <property type="term" value="P:response to gibberellin"/>
    <property type="evidence" value="ECO:0007669"/>
    <property type="project" value="TreeGrafter"/>
</dbReference>
<evidence type="ECO:0000256" key="4">
    <source>
        <dbReference type="ARBA" id="ARBA00023163"/>
    </source>
</evidence>
<feature type="region of interest" description="Disordered" evidence="7">
    <location>
        <begin position="324"/>
        <end position="345"/>
    </location>
</feature>
<feature type="region of interest" description="Disordered" evidence="7">
    <location>
        <begin position="80"/>
        <end position="102"/>
    </location>
</feature>
<dbReference type="InterPro" id="IPR006447">
    <property type="entry name" value="Myb_dom_plants"/>
</dbReference>
<dbReference type="FunFam" id="1.10.10.60:FF:000009">
    <property type="entry name" value="transcription factor MYB1R1"/>
    <property type="match status" value="1"/>
</dbReference>
<accession>A0A6J1D2T3</accession>
<dbReference type="InterPro" id="IPR052245">
    <property type="entry name" value="Plant_Stress_Dev_TF"/>
</dbReference>
<dbReference type="GO" id="GO:0003677">
    <property type="term" value="F:DNA binding"/>
    <property type="evidence" value="ECO:0007669"/>
    <property type="project" value="UniProtKB-KW"/>
</dbReference>
<evidence type="ECO:0000256" key="7">
    <source>
        <dbReference type="SAM" id="MobiDB-lite"/>
    </source>
</evidence>
<keyword evidence="6" id="KW-0479">Metal-binding</keyword>
<keyword evidence="6" id="KW-0863">Zinc-finger</keyword>
<keyword evidence="12" id="KW-1185">Reference proteome</keyword>
<dbReference type="RefSeq" id="XP_022147581.1">
    <property type="nucleotide sequence ID" value="XM_022291889.1"/>
</dbReference>
<keyword evidence="2" id="KW-0805">Transcription regulation</keyword>
<evidence type="ECO:0000259" key="10">
    <source>
        <dbReference type="PROSITE" id="PS51293"/>
    </source>
</evidence>
<keyword evidence="6" id="KW-0862">Zinc</keyword>
<dbReference type="PROSITE" id="PS51293">
    <property type="entry name" value="SANT"/>
    <property type="match status" value="1"/>
</dbReference>
<dbReference type="PROSITE" id="PS50090">
    <property type="entry name" value="MYB_LIKE"/>
    <property type="match status" value="1"/>
</dbReference>
<dbReference type="PROSITE" id="PS51294">
    <property type="entry name" value="HTH_MYB"/>
    <property type="match status" value="1"/>
</dbReference>
<dbReference type="GO" id="GO:0009723">
    <property type="term" value="P:response to ethylene"/>
    <property type="evidence" value="ECO:0007669"/>
    <property type="project" value="TreeGrafter"/>
</dbReference>
<comment type="subcellular location">
    <subcellularLocation>
        <location evidence="1">Nucleus</location>
    </subcellularLocation>
</comment>
<dbReference type="Proteomes" id="UP000504603">
    <property type="component" value="Unplaced"/>
</dbReference>
<dbReference type="GeneID" id="111016474"/>
<evidence type="ECO:0000259" key="8">
    <source>
        <dbReference type="PROSITE" id="PS50090"/>
    </source>
</evidence>
<name>A0A6J1D2T3_MOMCH</name>
<dbReference type="AlphaFoldDB" id="A0A6J1D2T3"/>
<evidence type="ECO:0000313" key="12">
    <source>
        <dbReference type="Proteomes" id="UP000504603"/>
    </source>
</evidence>
<dbReference type="GO" id="GO:0006355">
    <property type="term" value="P:regulation of DNA-templated transcription"/>
    <property type="evidence" value="ECO:0007669"/>
    <property type="project" value="UniProtKB-ARBA"/>
</dbReference>
<keyword evidence="5" id="KW-0539">Nucleus</keyword>
<organism evidence="12 13">
    <name type="scientific">Momordica charantia</name>
    <name type="common">Bitter gourd</name>
    <name type="synonym">Balsam pear</name>
    <dbReference type="NCBI Taxonomy" id="3673"/>
    <lineage>
        <taxon>Eukaryota</taxon>
        <taxon>Viridiplantae</taxon>
        <taxon>Streptophyta</taxon>
        <taxon>Embryophyta</taxon>
        <taxon>Tracheophyta</taxon>
        <taxon>Spermatophyta</taxon>
        <taxon>Magnoliopsida</taxon>
        <taxon>eudicotyledons</taxon>
        <taxon>Gunneridae</taxon>
        <taxon>Pentapetalae</taxon>
        <taxon>rosids</taxon>
        <taxon>fabids</taxon>
        <taxon>Cucurbitales</taxon>
        <taxon>Cucurbitaceae</taxon>
        <taxon>Momordiceae</taxon>
        <taxon>Momordica</taxon>
    </lineage>
</organism>
<feature type="domain" description="HTH myb-type" evidence="11">
    <location>
        <begin position="118"/>
        <end position="174"/>
    </location>
</feature>
<evidence type="ECO:0000256" key="2">
    <source>
        <dbReference type="ARBA" id="ARBA00023015"/>
    </source>
</evidence>
<evidence type="ECO:0000256" key="3">
    <source>
        <dbReference type="ARBA" id="ARBA00023125"/>
    </source>
</evidence>
<dbReference type="GO" id="GO:0008270">
    <property type="term" value="F:zinc ion binding"/>
    <property type="evidence" value="ECO:0007669"/>
    <property type="project" value="UniProtKB-KW"/>
</dbReference>
<protein>
    <submittedName>
        <fullName evidence="13">Myb-like protein J</fullName>
    </submittedName>
</protein>